<keyword evidence="7" id="KW-0653">Protein transport</keyword>
<feature type="transmembrane region" description="Helical" evidence="9">
    <location>
        <begin position="103"/>
        <end position="123"/>
    </location>
</feature>
<keyword evidence="5 9" id="KW-1133">Transmembrane helix</keyword>
<sequence length="713" mass="82771">MEYLLKSVLCLLLLLLFHRLVLQQELLYRFNRFFLLAAILGSFLIPLVTLEVEEKVSPEFMRSEIFPPEYSFSETLPSEDADFDSFNRIEASPEPARIPWQKIAWSIYLLGFVVCLIRFIRNIRLIHDQVRRNFRVMYRGETVVLLSESTAPFSFLSYIFYHKEGFEKDGIPEAIFLHEQCHVHEKHSWDILLVEVLLVVLWFHPGLYLARQAIRLNHEFIADQQVIKQFPVRDYQFLLISILSGQHGYALGSRLNFPLTKKRFSMMKKTSKPGIQVLKLASLVGFLGIVVALFAEKVAVSAPAEQSAEVQFSDESKSISIHITADGELLLNGNPINREQLVRELSNVNGEKTIVHLTADPKLKMGELADIQELLRENEVRRVKYEQTEGQKETSSSESARERHFRDAIILIESVDMEYTQKRYTELSEKEKTGLLFTDKPVEKKSPDAATYEAWKNKDEFALWIDGKSVNNTVLAKYQPGDFDWYFQSGVKANARSARFPQPFQVNLYSPKHYEESFGPNSEMFRPRTNRDTITLTQRNVTWMKDISRFPDPITAFLQKNARYEKLKASPDANKPEVKEEIQRLFEELEDAYAKTPDNRKKMLKKPIAPSKGSTGKTVAALPQNKSAYWNLYSKYETRVNRNRLFEKFSQEEMSQLEKEYRLLDKTFASLSLEDKMQVKKPSFPFARLTKEGKVIYKKMEDLTEEEKKSMAC</sequence>
<evidence type="ECO:0000256" key="9">
    <source>
        <dbReference type="SAM" id="Phobius"/>
    </source>
</evidence>
<feature type="coiled-coil region" evidence="8">
    <location>
        <begin position="647"/>
        <end position="674"/>
    </location>
</feature>
<dbReference type="GO" id="GO:0022857">
    <property type="term" value="F:transmembrane transporter activity"/>
    <property type="evidence" value="ECO:0007669"/>
    <property type="project" value="InterPro"/>
</dbReference>
<evidence type="ECO:0000256" key="1">
    <source>
        <dbReference type="ARBA" id="ARBA00004162"/>
    </source>
</evidence>
<evidence type="ECO:0000256" key="7">
    <source>
        <dbReference type="RuleBase" id="RU003879"/>
    </source>
</evidence>
<keyword evidence="3" id="KW-1003">Cell membrane</keyword>
<dbReference type="EMBL" id="QKTX01000003">
    <property type="protein sequence ID" value="PZV85425.1"/>
    <property type="molecule type" value="Genomic_DNA"/>
</dbReference>
<proteinExistence type="inferred from homology"/>
<organism evidence="11 12">
    <name type="scientific">Algoriphagus aquaeductus</name>
    <dbReference type="NCBI Taxonomy" id="475299"/>
    <lineage>
        <taxon>Bacteria</taxon>
        <taxon>Pseudomonadati</taxon>
        <taxon>Bacteroidota</taxon>
        <taxon>Cytophagia</taxon>
        <taxon>Cytophagales</taxon>
        <taxon>Cyclobacteriaceae</taxon>
        <taxon>Algoriphagus</taxon>
    </lineage>
</organism>
<evidence type="ECO:0000256" key="2">
    <source>
        <dbReference type="ARBA" id="ARBA00005811"/>
    </source>
</evidence>
<protein>
    <submittedName>
        <fullName evidence="11">Biopolymer transport protein ExbD</fullName>
    </submittedName>
</protein>
<evidence type="ECO:0000259" key="10">
    <source>
        <dbReference type="Pfam" id="PF05569"/>
    </source>
</evidence>
<dbReference type="InterPro" id="IPR052173">
    <property type="entry name" value="Beta-lactam_resp_regulator"/>
</dbReference>
<evidence type="ECO:0000256" key="4">
    <source>
        <dbReference type="ARBA" id="ARBA00022692"/>
    </source>
</evidence>
<dbReference type="Pfam" id="PF02472">
    <property type="entry name" value="ExbD"/>
    <property type="match status" value="1"/>
</dbReference>
<dbReference type="InterPro" id="IPR003400">
    <property type="entry name" value="ExbD"/>
</dbReference>
<dbReference type="Proteomes" id="UP000248917">
    <property type="component" value="Unassembled WGS sequence"/>
</dbReference>
<comment type="similarity">
    <text evidence="2 7">Belongs to the ExbD/TolR family.</text>
</comment>
<dbReference type="RefSeq" id="WP_111391880.1">
    <property type="nucleotide sequence ID" value="NZ_QKTX01000003.1"/>
</dbReference>
<evidence type="ECO:0000256" key="8">
    <source>
        <dbReference type="SAM" id="Coils"/>
    </source>
</evidence>
<evidence type="ECO:0000256" key="5">
    <source>
        <dbReference type="ARBA" id="ARBA00022989"/>
    </source>
</evidence>
<accession>A0A326RTR5</accession>
<comment type="caution">
    <text evidence="11">The sequence shown here is derived from an EMBL/GenBank/DDBJ whole genome shotgun (WGS) entry which is preliminary data.</text>
</comment>
<keyword evidence="4 7" id="KW-0812">Transmembrane</keyword>
<name>A0A326RTR5_9BACT</name>
<comment type="subcellular location">
    <subcellularLocation>
        <location evidence="1">Cell membrane</location>
        <topology evidence="1">Single-pass membrane protein</topology>
    </subcellularLocation>
    <subcellularLocation>
        <location evidence="7">Cell membrane</location>
        <topology evidence="7">Single-pass type II membrane protein</topology>
    </subcellularLocation>
</comment>
<reference evidence="11 12" key="1">
    <citation type="submission" date="2018-06" db="EMBL/GenBank/DDBJ databases">
        <title>Genomic Encyclopedia of Archaeal and Bacterial Type Strains, Phase II (KMG-II): from individual species to whole genera.</title>
        <authorList>
            <person name="Goeker M."/>
        </authorList>
    </citation>
    <scope>NUCLEOTIDE SEQUENCE [LARGE SCALE GENOMIC DNA]</scope>
    <source>
        <strain evidence="11 12">T4</strain>
    </source>
</reference>
<keyword evidence="8" id="KW-0175">Coiled coil</keyword>
<feature type="transmembrane region" description="Helical" evidence="9">
    <location>
        <begin position="33"/>
        <end position="52"/>
    </location>
</feature>
<keyword evidence="7" id="KW-0813">Transport</keyword>
<dbReference type="InterPro" id="IPR008756">
    <property type="entry name" value="Peptidase_M56"/>
</dbReference>
<dbReference type="Pfam" id="PF05569">
    <property type="entry name" value="Peptidase_M56"/>
    <property type="match status" value="1"/>
</dbReference>
<evidence type="ECO:0000313" key="12">
    <source>
        <dbReference type="Proteomes" id="UP000248917"/>
    </source>
</evidence>
<dbReference type="AlphaFoldDB" id="A0A326RTR5"/>
<feature type="transmembrane region" description="Helical" evidence="9">
    <location>
        <begin position="277"/>
        <end position="295"/>
    </location>
</feature>
<gene>
    <name evidence="11" type="ORF">CLV31_103217</name>
</gene>
<dbReference type="GO" id="GO:0005886">
    <property type="term" value="C:plasma membrane"/>
    <property type="evidence" value="ECO:0007669"/>
    <property type="project" value="UniProtKB-SubCell"/>
</dbReference>
<evidence type="ECO:0000256" key="3">
    <source>
        <dbReference type="ARBA" id="ARBA00022475"/>
    </source>
</evidence>
<dbReference type="OrthoDB" id="1522859at2"/>
<feature type="transmembrane region" description="Helical" evidence="9">
    <location>
        <begin position="191"/>
        <end position="210"/>
    </location>
</feature>
<evidence type="ECO:0000256" key="6">
    <source>
        <dbReference type="ARBA" id="ARBA00023136"/>
    </source>
</evidence>
<feature type="transmembrane region" description="Helical" evidence="9">
    <location>
        <begin position="143"/>
        <end position="161"/>
    </location>
</feature>
<keyword evidence="6 9" id="KW-0472">Membrane</keyword>
<feature type="domain" description="Peptidase M56" evidence="10">
    <location>
        <begin position="174"/>
        <end position="246"/>
    </location>
</feature>
<dbReference type="GO" id="GO:0015031">
    <property type="term" value="P:protein transport"/>
    <property type="evidence" value="ECO:0007669"/>
    <property type="project" value="UniProtKB-KW"/>
</dbReference>
<dbReference type="Gene3D" id="3.30.420.270">
    <property type="match status" value="1"/>
</dbReference>
<evidence type="ECO:0000313" key="11">
    <source>
        <dbReference type="EMBL" id="PZV85425.1"/>
    </source>
</evidence>
<keyword evidence="12" id="KW-1185">Reference proteome</keyword>
<dbReference type="PANTHER" id="PTHR34978">
    <property type="entry name" value="POSSIBLE SENSOR-TRANSDUCER PROTEIN BLAR"/>
    <property type="match status" value="1"/>
</dbReference>
<dbReference type="PANTHER" id="PTHR34978:SF3">
    <property type="entry name" value="SLR0241 PROTEIN"/>
    <property type="match status" value="1"/>
</dbReference>